<organism evidence="6 7">
    <name type="scientific">Mycobacterium kansasii</name>
    <dbReference type="NCBI Taxonomy" id="1768"/>
    <lineage>
        <taxon>Bacteria</taxon>
        <taxon>Bacillati</taxon>
        <taxon>Actinomycetota</taxon>
        <taxon>Actinomycetes</taxon>
        <taxon>Mycobacteriales</taxon>
        <taxon>Mycobacteriaceae</taxon>
        <taxon>Mycobacterium</taxon>
    </lineage>
</organism>
<proteinExistence type="inferred from homology"/>
<dbReference type="InterPro" id="IPR023631">
    <property type="entry name" value="Amidase_dom"/>
</dbReference>
<evidence type="ECO:0000313" key="7">
    <source>
        <dbReference type="Proteomes" id="UP000189229"/>
    </source>
</evidence>
<name>A0A1V3WTM0_MYCKA</name>
<dbReference type="Pfam" id="PF01425">
    <property type="entry name" value="Amidase"/>
    <property type="match status" value="1"/>
</dbReference>
<evidence type="ECO:0000313" key="6">
    <source>
        <dbReference type="EMBL" id="OOK70265.1"/>
    </source>
</evidence>
<dbReference type="SUPFAM" id="SSF75304">
    <property type="entry name" value="Amidase signature (AS) enzymes"/>
    <property type="match status" value="1"/>
</dbReference>
<dbReference type="EC" id="3.5.1.4" evidence="3"/>
<dbReference type="PANTHER" id="PTHR11895:SF7">
    <property type="entry name" value="GLUTAMYL-TRNA(GLN) AMIDOTRANSFERASE SUBUNIT A, MITOCHONDRIAL"/>
    <property type="match status" value="1"/>
</dbReference>
<dbReference type="InterPro" id="IPR000120">
    <property type="entry name" value="Amidase"/>
</dbReference>
<reference evidence="6 7" key="1">
    <citation type="submission" date="2017-02" db="EMBL/GenBank/DDBJ databases">
        <title>Complete genome sequences of Mycobacterium kansasii strains isolated from rhesus macaques.</title>
        <authorList>
            <person name="Panda A."/>
            <person name="Nagaraj S."/>
            <person name="Zhao X."/>
            <person name="Tettelin H."/>
            <person name="Detolla L.J."/>
        </authorList>
    </citation>
    <scope>NUCLEOTIDE SEQUENCE [LARGE SCALE GENOMIC DNA]</scope>
    <source>
        <strain evidence="6 7">11-3813</strain>
    </source>
</reference>
<dbReference type="Proteomes" id="UP000189229">
    <property type="component" value="Unassembled WGS sequence"/>
</dbReference>
<protein>
    <recommendedName>
        <fullName evidence="3">amidase</fullName>
        <ecNumber evidence="3">3.5.1.4</ecNumber>
    </recommendedName>
</protein>
<feature type="domain" description="Amidase" evidence="5">
    <location>
        <begin position="28"/>
        <end position="133"/>
    </location>
</feature>
<dbReference type="EMBL" id="MVBM01000006">
    <property type="protein sequence ID" value="OOK70265.1"/>
    <property type="molecule type" value="Genomic_DNA"/>
</dbReference>
<dbReference type="AlphaFoldDB" id="A0A1V3WTM0"/>
<dbReference type="GO" id="GO:0004040">
    <property type="term" value="F:amidase activity"/>
    <property type="evidence" value="ECO:0007669"/>
    <property type="project" value="UniProtKB-EC"/>
</dbReference>
<gene>
    <name evidence="6" type="ORF">BZL30_6685</name>
</gene>
<feature type="compositionally biased region" description="Basic and acidic residues" evidence="4">
    <location>
        <begin position="247"/>
        <end position="260"/>
    </location>
</feature>
<evidence type="ECO:0000256" key="1">
    <source>
        <dbReference type="ARBA" id="ARBA00001311"/>
    </source>
</evidence>
<dbReference type="InterPro" id="IPR036928">
    <property type="entry name" value="AS_sf"/>
</dbReference>
<feature type="compositionally biased region" description="Low complexity" evidence="4">
    <location>
        <begin position="282"/>
        <end position="294"/>
    </location>
</feature>
<comment type="catalytic activity">
    <reaction evidence="1">
        <text>a monocarboxylic acid amide + H2O = a monocarboxylate + NH4(+)</text>
        <dbReference type="Rhea" id="RHEA:12020"/>
        <dbReference type="ChEBI" id="CHEBI:15377"/>
        <dbReference type="ChEBI" id="CHEBI:28938"/>
        <dbReference type="ChEBI" id="CHEBI:35757"/>
        <dbReference type="ChEBI" id="CHEBI:83628"/>
        <dbReference type="EC" id="3.5.1.4"/>
    </reaction>
</comment>
<accession>A0A1V3WTM0</accession>
<feature type="compositionally biased region" description="Basic residues" evidence="4">
    <location>
        <begin position="168"/>
        <end position="186"/>
    </location>
</feature>
<evidence type="ECO:0000256" key="4">
    <source>
        <dbReference type="SAM" id="MobiDB-lite"/>
    </source>
</evidence>
<feature type="region of interest" description="Disordered" evidence="4">
    <location>
        <begin position="145"/>
        <end position="305"/>
    </location>
</feature>
<sequence>MQLDEYLSLDATALAELVERKQVTPAELLALARQRADAVNPRLNAIVCRLDEVADRQAADPRLHGRFAGVPFLIKDLDQEYRGFPTSSGSRSLANDVADRHALITQRFLDAGLVIFGKTNTPEFGAKGVTEPEYWVRLATRGTCSTRRAARRADRELRSPPGSCRQPGQRRRRVDPHPGRLQRARRPQTEPRLSPTVRRPASRCSAWPSRASCHAPCGTAPDSTTRSSDPIPAPATRSGSRRPVHRAHQEPSGRPYDRLLDVVGDQPQPSPGGRRRGRRRGPAAAGPRSPGRGSQAALRRRRPGA</sequence>
<evidence type="ECO:0000256" key="3">
    <source>
        <dbReference type="ARBA" id="ARBA00012922"/>
    </source>
</evidence>
<evidence type="ECO:0000259" key="5">
    <source>
        <dbReference type="Pfam" id="PF01425"/>
    </source>
</evidence>
<dbReference type="Gene3D" id="3.90.1300.10">
    <property type="entry name" value="Amidase signature (AS) domain"/>
    <property type="match status" value="1"/>
</dbReference>
<comment type="caution">
    <text evidence="6">The sequence shown here is derived from an EMBL/GenBank/DDBJ whole genome shotgun (WGS) entry which is preliminary data.</text>
</comment>
<dbReference type="PANTHER" id="PTHR11895">
    <property type="entry name" value="TRANSAMIDASE"/>
    <property type="match status" value="1"/>
</dbReference>
<evidence type="ECO:0000256" key="2">
    <source>
        <dbReference type="ARBA" id="ARBA00009199"/>
    </source>
</evidence>
<comment type="similarity">
    <text evidence="2">Belongs to the amidase family.</text>
</comment>